<name>A0ABQ2VI01_9PSEU</name>
<accession>A0ABQ2VI01</accession>
<sequence length="87" mass="10100">MDAAKAKMIPSIQQDALILERIKCTIHSFLVTTECELDEGQQDAPLFLRAQEYINTPWPSTRLQRWRSSSPLRTASTAERQKTWHTR</sequence>
<keyword evidence="3" id="KW-1185">Reference proteome</keyword>
<protein>
    <submittedName>
        <fullName evidence="2">Uncharacterized protein</fullName>
    </submittedName>
</protein>
<evidence type="ECO:0000313" key="2">
    <source>
        <dbReference type="EMBL" id="GGU87992.1"/>
    </source>
</evidence>
<organism evidence="2 3">
    <name type="scientific">Lentzea flava</name>
    <dbReference type="NCBI Taxonomy" id="103732"/>
    <lineage>
        <taxon>Bacteria</taxon>
        <taxon>Bacillati</taxon>
        <taxon>Actinomycetota</taxon>
        <taxon>Actinomycetes</taxon>
        <taxon>Pseudonocardiales</taxon>
        <taxon>Pseudonocardiaceae</taxon>
        <taxon>Lentzea</taxon>
    </lineage>
</organism>
<feature type="compositionally biased region" description="Polar residues" evidence="1">
    <location>
        <begin position="65"/>
        <end position="78"/>
    </location>
</feature>
<proteinExistence type="predicted"/>
<gene>
    <name evidence="2" type="ORF">GCM10010178_92060</name>
</gene>
<dbReference type="EMBL" id="BMRE01000126">
    <property type="protein sequence ID" value="GGU87992.1"/>
    <property type="molecule type" value="Genomic_DNA"/>
</dbReference>
<feature type="region of interest" description="Disordered" evidence="1">
    <location>
        <begin position="65"/>
        <end position="87"/>
    </location>
</feature>
<evidence type="ECO:0000313" key="3">
    <source>
        <dbReference type="Proteomes" id="UP000649573"/>
    </source>
</evidence>
<comment type="caution">
    <text evidence="2">The sequence shown here is derived from an EMBL/GenBank/DDBJ whole genome shotgun (WGS) entry which is preliminary data.</text>
</comment>
<evidence type="ECO:0000256" key="1">
    <source>
        <dbReference type="SAM" id="MobiDB-lite"/>
    </source>
</evidence>
<dbReference type="Proteomes" id="UP000649573">
    <property type="component" value="Unassembled WGS sequence"/>
</dbReference>
<reference evidence="3" key="1">
    <citation type="journal article" date="2019" name="Int. J. Syst. Evol. Microbiol.">
        <title>The Global Catalogue of Microorganisms (GCM) 10K type strain sequencing project: providing services to taxonomists for standard genome sequencing and annotation.</title>
        <authorList>
            <consortium name="The Broad Institute Genomics Platform"/>
            <consortium name="The Broad Institute Genome Sequencing Center for Infectious Disease"/>
            <person name="Wu L."/>
            <person name="Ma J."/>
        </authorList>
    </citation>
    <scope>NUCLEOTIDE SEQUENCE [LARGE SCALE GENOMIC DNA]</scope>
    <source>
        <strain evidence="3">JCM 3296</strain>
    </source>
</reference>